<sequence>MTLPRKMLLSKDRTKILTPPVGQVISLRNEEVETDKFVLGNPITYPNGTAEVILTIQKDHTMILSLEIVYLNYTAKVSMSTAGLEIIRGLEFTPFRPEPRLIALGARPTEVRIFIDIGSIEVFGDNGEWAGTARIPGTEKFSSLRLTGDLDAVVSARVWALKPAHMLGRYVP</sequence>
<organism evidence="2 3">
    <name type="scientific">Ditylenchus destructor</name>
    <dbReference type="NCBI Taxonomy" id="166010"/>
    <lineage>
        <taxon>Eukaryota</taxon>
        <taxon>Metazoa</taxon>
        <taxon>Ecdysozoa</taxon>
        <taxon>Nematoda</taxon>
        <taxon>Chromadorea</taxon>
        <taxon>Rhabditida</taxon>
        <taxon>Tylenchina</taxon>
        <taxon>Tylenchomorpha</taxon>
        <taxon>Sphaerularioidea</taxon>
        <taxon>Anguinidae</taxon>
        <taxon>Anguininae</taxon>
        <taxon>Ditylenchus</taxon>
    </lineage>
</organism>
<accession>A0AAD4QVE3</accession>
<dbReference type="Pfam" id="PF08244">
    <property type="entry name" value="Glyco_hydro_32C"/>
    <property type="match status" value="1"/>
</dbReference>
<dbReference type="AlphaFoldDB" id="A0AAD4QVE3"/>
<dbReference type="EMBL" id="JAKKPZ010000077">
    <property type="protein sequence ID" value="KAI1703758.1"/>
    <property type="molecule type" value="Genomic_DNA"/>
</dbReference>
<evidence type="ECO:0000313" key="2">
    <source>
        <dbReference type="EMBL" id="KAI1703758.1"/>
    </source>
</evidence>
<dbReference type="Proteomes" id="UP001201812">
    <property type="component" value="Unassembled WGS sequence"/>
</dbReference>
<feature type="domain" description="Glycosyl hydrolase family 32 C-terminal" evidence="1">
    <location>
        <begin position="91"/>
        <end position="147"/>
    </location>
</feature>
<evidence type="ECO:0000259" key="1">
    <source>
        <dbReference type="Pfam" id="PF08244"/>
    </source>
</evidence>
<proteinExistence type="predicted"/>
<protein>
    <recommendedName>
        <fullName evidence="1">Glycosyl hydrolase family 32 C-terminal domain-containing protein</fullName>
    </recommendedName>
</protein>
<keyword evidence="3" id="KW-1185">Reference proteome</keyword>
<evidence type="ECO:0000313" key="3">
    <source>
        <dbReference type="Proteomes" id="UP001201812"/>
    </source>
</evidence>
<dbReference type="SUPFAM" id="SSF49899">
    <property type="entry name" value="Concanavalin A-like lectins/glucanases"/>
    <property type="match status" value="1"/>
</dbReference>
<dbReference type="InterPro" id="IPR013320">
    <property type="entry name" value="ConA-like_dom_sf"/>
</dbReference>
<dbReference type="InterPro" id="IPR013189">
    <property type="entry name" value="Glyco_hydro_32_C"/>
</dbReference>
<dbReference type="Gene3D" id="2.60.120.560">
    <property type="entry name" value="Exo-inulinase, domain 1"/>
    <property type="match status" value="1"/>
</dbReference>
<gene>
    <name evidence="2" type="ORF">DdX_14697</name>
</gene>
<reference evidence="2" key="1">
    <citation type="submission" date="2022-01" db="EMBL/GenBank/DDBJ databases">
        <title>Genome Sequence Resource for Two Populations of Ditylenchus destructor, the Migratory Endoparasitic Phytonematode.</title>
        <authorList>
            <person name="Zhang H."/>
            <person name="Lin R."/>
            <person name="Xie B."/>
        </authorList>
    </citation>
    <scope>NUCLEOTIDE SEQUENCE</scope>
    <source>
        <strain evidence="2">BazhouSP</strain>
    </source>
</reference>
<name>A0AAD4QVE3_9BILA</name>
<comment type="caution">
    <text evidence="2">The sequence shown here is derived from an EMBL/GenBank/DDBJ whole genome shotgun (WGS) entry which is preliminary data.</text>
</comment>